<dbReference type="AlphaFoldDB" id="A0A0F9MZE9"/>
<dbReference type="GO" id="GO:1903457">
    <property type="term" value="P:lactate catabolic process"/>
    <property type="evidence" value="ECO:0007669"/>
    <property type="project" value="TreeGrafter"/>
</dbReference>
<accession>A0A0F9MZE9</accession>
<feature type="non-terminal residue" evidence="2">
    <location>
        <position position="127"/>
    </location>
</feature>
<dbReference type="InterPro" id="IPR006094">
    <property type="entry name" value="Oxid_FAD_bind_N"/>
</dbReference>
<reference evidence="2" key="1">
    <citation type="journal article" date="2015" name="Nature">
        <title>Complex archaea that bridge the gap between prokaryotes and eukaryotes.</title>
        <authorList>
            <person name="Spang A."/>
            <person name="Saw J.H."/>
            <person name="Jorgensen S.L."/>
            <person name="Zaremba-Niedzwiedzka K."/>
            <person name="Martijn J."/>
            <person name="Lind A.E."/>
            <person name="van Eijk R."/>
            <person name="Schleper C."/>
            <person name="Guy L."/>
            <person name="Ettema T.J."/>
        </authorList>
    </citation>
    <scope>NUCLEOTIDE SEQUENCE</scope>
</reference>
<dbReference type="PANTHER" id="PTHR11748">
    <property type="entry name" value="D-LACTATE DEHYDROGENASE"/>
    <property type="match status" value="1"/>
</dbReference>
<dbReference type="InterPro" id="IPR016167">
    <property type="entry name" value="FAD-bd_PCMH_sub1"/>
</dbReference>
<name>A0A0F9MZE9_9ZZZZ</name>
<comment type="caution">
    <text evidence="2">The sequence shown here is derived from an EMBL/GenBank/DDBJ whole genome shotgun (WGS) entry which is preliminary data.</text>
</comment>
<dbReference type="GO" id="GO:0050660">
    <property type="term" value="F:flavin adenine dinucleotide binding"/>
    <property type="evidence" value="ECO:0007669"/>
    <property type="project" value="InterPro"/>
</dbReference>
<dbReference type="Pfam" id="PF01565">
    <property type="entry name" value="FAD_binding_4"/>
    <property type="match status" value="1"/>
</dbReference>
<dbReference type="SUPFAM" id="SSF56176">
    <property type="entry name" value="FAD-binding/transporter-associated domain-like"/>
    <property type="match status" value="1"/>
</dbReference>
<dbReference type="InterPro" id="IPR036318">
    <property type="entry name" value="FAD-bd_PCMH-like_sf"/>
</dbReference>
<dbReference type="GO" id="GO:0004458">
    <property type="term" value="F:D-lactate dehydrogenase (cytochrome) activity"/>
    <property type="evidence" value="ECO:0007669"/>
    <property type="project" value="TreeGrafter"/>
</dbReference>
<dbReference type="Gene3D" id="3.30.43.10">
    <property type="entry name" value="Uridine Diphospho-n-acetylenolpyruvylglucosamine Reductase, domain 2"/>
    <property type="match status" value="1"/>
</dbReference>
<protein>
    <recommendedName>
        <fullName evidence="1">FAD linked oxidase N-terminal domain-containing protein</fullName>
    </recommendedName>
</protein>
<dbReference type="PANTHER" id="PTHR11748:SF111">
    <property type="entry name" value="D-LACTATE DEHYDROGENASE, MITOCHONDRIAL-RELATED"/>
    <property type="match status" value="1"/>
</dbReference>
<gene>
    <name evidence="2" type="ORF">LCGC14_1030140</name>
</gene>
<proteinExistence type="predicted"/>
<organism evidence="2">
    <name type="scientific">marine sediment metagenome</name>
    <dbReference type="NCBI Taxonomy" id="412755"/>
    <lineage>
        <taxon>unclassified sequences</taxon>
        <taxon>metagenomes</taxon>
        <taxon>ecological metagenomes</taxon>
    </lineage>
</organism>
<dbReference type="GO" id="GO:0005739">
    <property type="term" value="C:mitochondrion"/>
    <property type="evidence" value="ECO:0007669"/>
    <property type="project" value="TreeGrafter"/>
</dbReference>
<evidence type="ECO:0000259" key="1">
    <source>
        <dbReference type="Pfam" id="PF01565"/>
    </source>
</evidence>
<dbReference type="GO" id="GO:0008720">
    <property type="term" value="F:D-lactate dehydrogenase (NAD+) activity"/>
    <property type="evidence" value="ECO:0007669"/>
    <property type="project" value="TreeGrafter"/>
</dbReference>
<feature type="domain" description="FAD linked oxidase N-terminal" evidence="1">
    <location>
        <begin position="81"/>
        <end position="127"/>
    </location>
</feature>
<sequence length="127" mass="14207">MFYKTIERDEFKLSFTSYLRRKPELEAKRLEIQKALLKIVGEEDVVADESQLLSYKYSQLPGGIPLRRTTVAKGKHIIVMPDFAVYPETTEEVQEIVKLANHYIIPIIPFAGGSGLGITAPSGGIIL</sequence>
<evidence type="ECO:0000313" key="2">
    <source>
        <dbReference type="EMBL" id="KKN11084.1"/>
    </source>
</evidence>
<dbReference type="EMBL" id="LAZR01004176">
    <property type="protein sequence ID" value="KKN11084.1"/>
    <property type="molecule type" value="Genomic_DNA"/>
</dbReference>